<feature type="transmembrane region" description="Helical" evidence="1">
    <location>
        <begin position="204"/>
        <end position="226"/>
    </location>
</feature>
<keyword evidence="1" id="KW-0812">Transmembrane</keyword>
<sequence length="467" mass="49122">MSLMVGGGEAMGERRPGSSAALAYRAALAAGFVAMLVLSFPGHLTYDSVTQLAEGRANAQQSWGPAIYAWVLGLSDRMGGGTGAYLLASAALLLVSLWSLPGLRRRTSWAAAAAAALVAATPAVVLYQGIVWKDVLFANLAVAGFVALAHAGEARGGAGRWIALALAALALALASLVRQNGLIVVVIAALTVGLMVRRRGWVRAALAAAGSSAAVLLLALAIDAAIQPPNADPGRRTDTGLRILLHYDILGAVARDPTIPLPHIDAANPAADDLIRAKAGLAYSPERVDQLEQHPDVRRSFWRTPAPAIRAQWLEVASQHPGAYLGHRLEAFRWVFLTPRLERCLPVAVGVEGVPAQLETLGLTAGQDANDRRLAAYALRFADTPIYSHAAYALLAMVLAGLFLVRGGAADLAMAGMLAAGLATAASYFAISIACDYRYLYILDLTALTGLLYFALDPSLRRVRRSS</sequence>
<feature type="transmembrane region" description="Helical" evidence="1">
    <location>
        <begin position="386"/>
        <end position="405"/>
    </location>
</feature>
<dbReference type="RefSeq" id="WP_377282416.1">
    <property type="nucleotide sequence ID" value="NZ_JBHRSI010000006.1"/>
</dbReference>
<comment type="caution">
    <text evidence="2">The sequence shown here is derived from an EMBL/GenBank/DDBJ whole genome shotgun (WGS) entry which is preliminary data.</text>
</comment>
<gene>
    <name evidence="2" type="ORF">ACFSC0_05005</name>
</gene>
<feature type="transmembrane region" description="Helical" evidence="1">
    <location>
        <begin position="158"/>
        <end position="175"/>
    </location>
</feature>
<keyword evidence="3" id="KW-1185">Reference proteome</keyword>
<feature type="transmembrane region" description="Helical" evidence="1">
    <location>
        <begin position="21"/>
        <end position="40"/>
    </location>
</feature>
<feature type="transmembrane region" description="Helical" evidence="1">
    <location>
        <begin position="135"/>
        <end position="151"/>
    </location>
</feature>
<feature type="transmembrane region" description="Helical" evidence="1">
    <location>
        <begin position="437"/>
        <end position="456"/>
    </location>
</feature>
<evidence type="ECO:0008006" key="4">
    <source>
        <dbReference type="Google" id="ProtNLM"/>
    </source>
</evidence>
<keyword evidence="1" id="KW-0472">Membrane</keyword>
<proteinExistence type="predicted"/>
<feature type="transmembrane region" description="Helical" evidence="1">
    <location>
        <begin position="82"/>
        <end position="100"/>
    </location>
</feature>
<name>A0ABW4MXN3_9CAUL</name>
<reference evidence="3" key="1">
    <citation type="journal article" date="2019" name="Int. J. Syst. Evol. Microbiol.">
        <title>The Global Catalogue of Microorganisms (GCM) 10K type strain sequencing project: providing services to taxonomists for standard genome sequencing and annotation.</title>
        <authorList>
            <consortium name="The Broad Institute Genomics Platform"/>
            <consortium name="The Broad Institute Genome Sequencing Center for Infectious Disease"/>
            <person name="Wu L."/>
            <person name="Ma J."/>
        </authorList>
    </citation>
    <scope>NUCLEOTIDE SEQUENCE [LARGE SCALE GENOMIC DNA]</scope>
    <source>
        <strain evidence="3">DFY28</strain>
    </source>
</reference>
<keyword evidence="1" id="KW-1133">Transmembrane helix</keyword>
<protein>
    <recommendedName>
        <fullName evidence="4">Glycosyltransferase RgtA/B/C/D-like domain-containing protein</fullName>
    </recommendedName>
</protein>
<accession>A0ABW4MXN3</accession>
<evidence type="ECO:0000313" key="2">
    <source>
        <dbReference type="EMBL" id="MFD1782744.1"/>
    </source>
</evidence>
<feature type="transmembrane region" description="Helical" evidence="1">
    <location>
        <begin position="181"/>
        <end position="197"/>
    </location>
</feature>
<evidence type="ECO:0000313" key="3">
    <source>
        <dbReference type="Proteomes" id="UP001597237"/>
    </source>
</evidence>
<organism evidence="2 3">
    <name type="scientific">Phenylobacterium terrae</name>
    <dbReference type="NCBI Taxonomy" id="2665495"/>
    <lineage>
        <taxon>Bacteria</taxon>
        <taxon>Pseudomonadati</taxon>
        <taxon>Pseudomonadota</taxon>
        <taxon>Alphaproteobacteria</taxon>
        <taxon>Caulobacterales</taxon>
        <taxon>Caulobacteraceae</taxon>
        <taxon>Phenylobacterium</taxon>
    </lineage>
</organism>
<dbReference type="Proteomes" id="UP001597237">
    <property type="component" value="Unassembled WGS sequence"/>
</dbReference>
<evidence type="ECO:0000256" key="1">
    <source>
        <dbReference type="SAM" id="Phobius"/>
    </source>
</evidence>
<feature type="transmembrane region" description="Helical" evidence="1">
    <location>
        <begin position="412"/>
        <end position="431"/>
    </location>
</feature>
<dbReference type="EMBL" id="JBHUEY010000001">
    <property type="protein sequence ID" value="MFD1782744.1"/>
    <property type="molecule type" value="Genomic_DNA"/>
</dbReference>
<feature type="transmembrane region" description="Helical" evidence="1">
    <location>
        <begin position="107"/>
        <end position="129"/>
    </location>
</feature>